<dbReference type="InterPro" id="IPR050782">
    <property type="entry name" value="PP1_regulatory_subunit_3"/>
</dbReference>
<reference evidence="4" key="1">
    <citation type="submission" date="2013-03" db="EMBL/GenBank/DDBJ databases">
        <title>The Genome Sequence of Anopheles epiroticus epiroticus2.</title>
        <authorList>
            <consortium name="The Broad Institute Genomics Platform"/>
            <person name="Neafsey D.E."/>
            <person name="Howell P."/>
            <person name="Walker B."/>
            <person name="Young S.K."/>
            <person name="Zeng Q."/>
            <person name="Gargeya S."/>
            <person name="Fitzgerald M."/>
            <person name="Haas B."/>
            <person name="Abouelleil A."/>
            <person name="Allen A.W."/>
            <person name="Alvarado L."/>
            <person name="Arachchi H.M."/>
            <person name="Berlin A.M."/>
            <person name="Chapman S.B."/>
            <person name="Gainer-Dewar J."/>
            <person name="Goldberg J."/>
            <person name="Griggs A."/>
            <person name="Gujja S."/>
            <person name="Hansen M."/>
            <person name="Howarth C."/>
            <person name="Imamovic A."/>
            <person name="Ireland A."/>
            <person name="Larimer J."/>
            <person name="McCowan C."/>
            <person name="Murphy C."/>
            <person name="Pearson M."/>
            <person name="Poon T.W."/>
            <person name="Priest M."/>
            <person name="Roberts A."/>
            <person name="Saif S."/>
            <person name="Shea T."/>
            <person name="Sisk P."/>
            <person name="Sykes S."/>
            <person name="Wortman J."/>
            <person name="Nusbaum C."/>
            <person name="Birren B."/>
        </authorList>
    </citation>
    <scope>NUCLEOTIDE SEQUENCE [LARGE SCALE GENOMIC DNA]</scope>
    <source>
        <strain evidence="4">Epiroticus2</strain>
    </source>
</reference>
<dbReference type="Proteomes" id="UP000075885">
    <property type="component" value="Unassembled WGS sequence"/>
</dbReference>
<dbReference type="Pfam" id="PF03370">
    <property type="entry name" value="CBM_21"/>
    <property type="match status" value="1"/>
</dbReference>
<name>A0A182PJT1_9DIPT</name>
<dbReference type="AlphaFoldDB" id="A0A182PJT1"/>
<feature type="region of interest" description="Disordered" evidence="1">
    <location>
        <begin position="434"/>
        <end position="485"/>
    </location>
</feature>
<feature type="compositionally biased region" description="Polar residues" evidence="1">
    <location>
        <begin position="74"/>
        <end position="83"/>
    </location>
</feature>
<dbReference type="InterPro" id="IPR005036">
    <property type="entry name" value="CBM21_dom"/>
</dbReference>
<dbReference type="InterPro" id="IPR038175">
    <property type="entry name" value="CBM21_dom_sf"/>
</dbReference>
<protein>
    <submittedName>
        <fullName evidence="3">CBM21 domain-containing protein</fullName>
    </submittedName>
</protein>
<feature type="domain" description="CBM21" evidence="2">
    <location>
        <begin position="559"/>
        <end position="666"/>
    </location>
</feature>
<keyword evidence="4" id="KW-1185">Reference proteome</keyword>
<feature type="compositionally biased region" description="Low complexity" evidence="1">
    <location>
        <begin position="176"/>
        <end position="185"/>
    </location>
</feature>
<feature type="region of interest" description="Disordered" evidence="1">
    <location>
        <begin position="279"/>
        <end position="348"/>
    </location>
</feature>
<feature type="region of interest" description="Disordered" evidence="1">
    <location>
        <begin position="369"/>
        <end position="392"/>
    </location>
</feature>
<dbReference type="Gene3D" id="2.60.40.2440">
    <property type="entry name" value="Carbohydrate binding type-21 domain"/>
    <property type="match status" value="1"/>
</dbReference>
<sequence length="701" mass="74626">MTTSGDPSSATGPDRPCGITALLPIGMSCRSRAEAFARSLQSRLRNLGSQGSTGEDDDDEGQLTVADQQHHTENTWLSASANEQASVTSLQPLRMVVSSEADSCFDFGLEAESPSSPVEECEYTRLIETATATPTGLPSNAAATSDPTVAAEAASAAAAPESGYVCSSPCSTPQGSAASSHSSSSDCQFYDPDSSDPEQRSVSGCEYYDCTIAAPGGLRSVPVHQPVAVEQPTKEDVPSAVAAATSPSSNNPFAAIILSSQTANGHVLPGYCAASALDSDSCSESLPPSQSTESNHSTFTGMSSNSNSTLQDVTMEPLDDGQTTMDVPDSAGSVQHHRIGNGHAIMPRGTVINADTELEKMISHGLQYEEDGDGAHGETGGANGEQGGPGGATIQMAEVEKILNDCTIGKRGEQAGDGDGQDVGGCRAFNNVQEDEEEEHERGGGGRRATLSSGDEDEEESKPQRIRRCSSLKTGKTPPGTPGRKKIVRFADVLGLDLTDVRTFMDEVPKVPQSAYEDLTIVPAAEQPMPEIISLGPKADRVLVPLFQQPGALPCFLDRVREKQVNLENAAVTDPITLTITGTVRVRNLDFHKSVYVRYTLDNWRSYADLQAVYAENSCDGFSDKFSFTLHGNSVQVGQRIEMAIRFHCRGEQFWDNNYDTNYVFQCLPITQPTPMISTRPQLSSASSLPGSETAWCNNFY</sequence>
<evidence type="ECO:0000313" key="4">
    <source>
        <dbReference type="Proteomes" id="UP000075885"/>
    </source>
</evidence>
<feature type="compositionally biased region" description="Polar residues" evidence="1">
    <location>
        <begin position="287"/>
        <end position="312"/>
    </location>
</feature>
<feature type="compositionally biased region" description="Gly residues" evidence="1">
    <location>
        <begin position="377"/>
        <end position="391"/>
    </location>
</feature>
<dbReference type="EnsemblMetazoa" id="AEPI007196-RA">
    <property type="protein sequence ID" value="AEPI007196-PA"/>
    <property type="gene ID" value="AEPI007196"/>
</dbReference>
<organism evidence="3 4">
    <name type="scientific">Anopheles epiroticus</name>
    <dbReference type="NCBI Taxonomy" id="199890"/>
    <lineage>
        <taxon>Eukaryota</taxon>
        <taxon>Metazoa</taxon>
        <taxon>Ecdysozoa</taxon>
        <taxon>Arthropoda</taxon>
        <taxon>Hexapoda</taxon>
        <taxon>Insecta</taxon>
        <taxon>Pterygota</taxon>
        <taxon>Neoptera</taxon>
        <taxon>Endopterygota</taxon>
        <taxon>Diptera</taxon>
        <taxon>Nematocera</taxon>
        <taxon>Culicoidea</taxon>
        <taxon>Culicidae</taxon>
        <taxon>Anophelinae</taxon>
        <taxon>Anopheles</taxon>
    </lineage>
</organism>
<dbReference type="PANTHER" id="PTHR12307:SF36">
    <property type="entry name" value="GLYCOGEN-BINDING SUBUNIT 76A"/>
    <property type="match status" value="1"/>
</dbReference>
<evidence type="ECO:0000259" key="2">
    <source>
        <dbReference type="PROSITE" id="PS51159"/>
    </source>
</evidence>
<dbReference type="VEuPathDB" id="VectorBase:AEPI007196"/>
<proteinExistence type="predicted"/>
<dbReference type="GO" id="GO:0008157">
    <property type="term" value="F:protein phosphatase 1 binding"/>
    <property type="evidence" value="ECO:0007669"/>
    <property type="project" value="TreeGrafter"/>
</dbReference>
<dbReference type="PANTHER" id="PTHR12307">
    <property type="entry name" value="PROTEIN PHOSPHATASE 1 REGULATORY SUBUNIT"/>
    <property type="match status" value="1"/>
</dbReference>
<dbReference type="GO" id="GO:2001069">
    <property type="term" value="F:glycogen binding"/>
    <property type="evidence" value="ECO:0007669"/>
    <property type="project" value="TreeGrafter"/>
</dbReference>
<reference evidence="3" key="2">
    <citation type="submission" date="2020-05" db="UniProtKB">
        <authorList>
            <consortium name="EnsemblMetazoa"/>
        </authorList>
    </citation>
    <scope>IDENTIFICATION</scope>
    <source>
        <strain evidence="3">Epiroticus2</strain>
    </source>
</reference>
<evidence type="ECO:0000256" key="1">
    <source>
        <dbReference type="SAM" id="MobiDB-lite"/>
    </source>
</evidence>
<dbReference type="GO" id="GO:0000164">
    <property type="term" value="C:protein phosphatase type 1 complex"/>
    <property type="evidence" value="ECO:0007669"/>
    <property type="project" value="TreeGrafter"/>
</dbReference>
<dbReference type="GO" id="GO:0005979">
    <property type="term" value="P:regulation of glycogen biosynthetic process"/>
    <property type="evidence" value="ECO:0007669"/>
    <property type="project" value="TreeGrafter"/>
</dbReference>
<feature type="region of interest" description="Disordered" evidence="1">
    <location>
        <begin position="46"/>
        <end position="83"/>
    </location>
</feature>
<dbReference type="PROSITE" id="PS51159">
    <property type="entry name" value="CBM21"/>
    <property type="match status" value="1"/>
</dbReference>
<accession>A0A182PJT1</accession>
<dbReference type="STRING" id="199890.A0A182PJT1"/>
<evidence type="ECO:0000313" key="3">
    <source>
        <dbReference type="EnsemblMetazoa" id="AEPI007196-PA"/>
    </source>
</evidence>
<feature type="region of interest" description="Disordered" evidence="1">
    <location>
        <begin position="175"/>
        <end position="201"/>
    </location>
</feature>